<evidence type="ECO:0000313" key="1">
    <source>
        <dbReference type="EMBL" id="KAF2624133.1"/>
    </source>
</evidence>
<name>A0ACB6RQX2_9PLEO</name>
<protein>
    <submittedName>
        <fullName evidence="1">Uncharacterized protein</fullName>
    </submittedName>
</protein>
<evidence type="ECO:0000313" key="2">
    <source>
        <dbReference type="Proteomes" id="UP000799754"/>
    </source>
</evidence>
<dbReference type="EMBL" id="MU006732">
    <property type="protein sequence ID" value="KAF2624133.1"/>
    <property type="molecule type" value="Genomic_DNA"/>
</dbReference>
<dbReference type="Proteomes" id="UP000799754">
    <property type="component" value="Unassembled WGS sequence"/>
</dbReference>
<comment type="caution">
    <text evidence="1">The sequence shown here is derived from an EMBL/GenBank/DDBJ whole genome shotgun (WGS) entry which is preliminary data.</text>
</comment>
<accession>A0ACB6RQX2</accession>
<keyword evidence="2" id="KW-1185">Reference proteome</keyword>
<gene>
    <name evidence="1" type="ORF">BU25DRAFT_162040</name>
</gene>
<sequence>MRTFHILLTALSMASSTAPVLAKCCGQGECKSWSPFPRPNRPDAEICNRWQCADGLHHGPIQCCGQGRCYVFCRNCDSVNGKGTLHAGF</sequence>
<reference evidence="1" key="1">
    <citation type="journal article" date="2020" name="Stud. Mycol.">
        <title>101 Dothideomycetes genomes: a test case for predicting lifestyles and emergence of pathogens.</title>
        <authorList>
            <person name="Haridas S."/>
            <person name="Albert R."/>
            <person name="Binder M."/>
            <person name="Bloem J."/>
            <person name="Labutti K."/>
            <person name="Salamov A."/>
            <person name="Andreopoulos B."/>
            <person name="Baker S."/>
            <person name="Barry K."/>
            <person name="Bills G."/>
            <person name="Bluhm B."/>
            <person name="Cannon C."/>
            <person name="Castanera R."/>
            <person name="Culley D."/>
            <person name="Daum C."/>
            <person name="Ezra D."/>
            <person name="Gonzalez J."/>
            <person name="Henrissat B."/>
            <person name="Kuo A."/>
            <person name="Liang C."/>
            <person name="Lipzen A."/>
            <person name="Lutzoni F."/>
            <person name="Magnuson J."/>
            <person name="Mondo S."/>
            <person name="Nolan M."/>
            <person name="Ohm R."/>
            <person name="Pangilinan J."/>
            <person name="Park H.-J."/>
            <person name="Ramirez L."/>
            <person name="Alfaro M."/>
            <person name="Sun H."/>
            <person name="Tritt A."/>
            <person name="Yoshinaga Y."/>
            <person name="Zwiers L.-H."/>
            <person name="Turgeon B."/>
            <person name="Goodwin S."/>
            <person name="Spatafora J."/>
            <person name="Crous P."/>
            <person name="Grigoriev I."/>
        </authorList>
    </citation>
    <scope>NUCLEOTIDE SEQUENCE</scope>
    <source>
        <strain evidence="1">CBS 525.71</strain>
    </source>
</reference>
<organism evidence="1 2">
    <name type="scientific">Macroventuria anomochaeta</name>
    <dbReference type="NCBI Taxonomy" id="301207"/>
    <lineage>
        <taxon>Eukaryota</taxon>
        <taxon>Fungi</taxon>
        <taxon>Dikarya</taxon>
        <taxon>Ascomycota</taxon>
        <taxon>Pezizomycotina</taxon>
        <taxon>Dothideomycetes</taxon>
        <taxon>Pleosporomycetidae</taxon>
        <taxon>Pleosporales</taxon>
        <taxon>Pleosporineae</taxon>
        <taxon>Didymellaceae</taxon>
        <taxon>Macroventuria</taxon>
    </lineage>
</organism>
<proteinExistence type="predicted"/>